<feature type="chain" id="PRO_5038594250" evidence="5">
    <location>
        <begin position="21"/>
        <end position="802"/>
    </location>
</feature>
<dbReference type="Pfam" id="PF04231">
    <property type="entry name" value="Endonuclease_1"/>
    <property type="match status" value="1"/>
</dbReference>
<evidence type="ECO:0000313" key="6">
    <source>
        <dbReference type="EMBL" id="MBO8476422.1"/>
    </source>
</evidence>
<feature type="compositionally biased region" description="Basic and acidic residues" evidence="4">
    <location>
        <begin position="620"/>
        <end position="638"/>
    </location>
</feature>
<accession>A0A9D9IPM8</accession>
<dbReference type="InterPro" id="IPR044925">
    <property type="entry name" value="His-Me_finger_sf"/>
</dbReference>
<dbReference type="EMBL" id="JADIMC010000063">
    <property type="protein sequence ID" value="MBO8476422.1"/>
    <property type="molecule type" value="Genomic_DNA"/>
</dbReference>
<gene>
    <name evidence="6" type="ORF">IAB88_05460</name>
</gene>
<reference evidence="6" key="1">
    <citation type="submission" date="2020-10" db="EMBL/GenBank/DDBJ databases">
        <authorList>
            <person name="Gilroy R."/>
        </authorList>
    </citation>
    <scope>NUCLEOTIDE SEQUENCE</scope>
    <source>
        <strain evidence="6">6919</strain>
    </source>
</reference>
<keyword evidence="5" id="KW-0732">Signal</keyword>
<name>A0A9D9IPM8_9BACT</name>
<dbReference type="Proteomes" id="UP000823598">
    <property type="component" value="Unassembled WGS sequence"/>
</dbReference>
<dbReference type="InterPro" id="IPR007346">
    <property type="entry name" value="Endonuclease-I"/>
</dbReference>
<evidence type="ECO:0000313" key="7">
    <source>
        <dbReference type="Proteomes" id="UP000823598"/>
    </source>
</evidence>
<dbReference type="SUPFAM" id="SSF54060">
    <property type="entry name" value="His-Me finger endonucleases"/>
    <property type="match status" value="1"/>
</dbReference>
<comment type="similarity">
    <text evidence="1">Belongs to the EndA/NucM nuclease family.</text>
</comment>
<sequence>MKTINKLFALLFLIPALANAEAPSGYYKDAEGKNKAALLAALCDIVGPHTDVGYDGLWEVYKKSDVHPGTNKVWDMYSTATFIVGQKQCGNYKNVGDCYNREHSMPKSWFDEASPMKSDAFHIYPTDGKVNGQRSNYPYGECANGTSLSNGSIKGLGKLGKSTFPGYSGTVFEPDDEYKGDFARTYFYMAACYNDKIASWNSDMLAGNKYPAYTTWAVNLLMKWNEQDPVSQKEIDRNEAVYSYQHNRNPFIDHPELADYIWGDKQDEGWVPGGVVEPQIISPYDGDTYDLGITAIGKSIEQKITVKAQGLTKSLSVSVSGTGFWVSTNSISANSANSANGETITVRYTSQTATEVTGSLTIKSDEAQAVVTLKAQAVDGIPALNATNIGADRFTANWIDIDQDGSNYTLSVFLADGFTALPGYPKQVAAATQKYEVTGLDYSATYKYSLTNSSGQKSNVVTVTTAAPNREISFELPESGLVFSSQPNVASAPLSVTIYSEYVEEDEIEVSVTGAFEISEDKSNWNSTLEVSTKDTEDFGARIYVRMKAQPAGSYSGTLSASTPTVAGTDADITGTVAAPVTFFEDFEAPVTELSGYDGGPYEGNACLWELTNAGIYNERNGDKKNGKQSVRTDKSKEGTLEMLESKQDGAGVVTFLAAPYGTDEAATVVLYQSVSNGSWEKVKEFNVSEGSLKEYSATVNVAGPVRFKFEQTAGNRMNIDDVTITAYTMSSVNAIESSDWDAYCTAGQLHIETAVPSVIHIYSIDARQVYGENVAGSTSISLPTGYYIVVNGNDSRNVIVK</sequence>
<dbReference type="GO" id="GO:0016787">
    <property type="term" value="F:hydrolase activity"/>
    <property type="evidence" value="ECO:0007669"/>
    <property type="project" value="UniProtKB-KW"/>
</dbReference>
<comment type="caution">
    <text evidence="6">The sequence shown here is derived from an EMBL/GenBank/DDBJ whole genome shotgun (WGS) entry which is preliminary data.</text>
</comment>
<keyword evidence="2" id="KW-0540">Nuclease</keyword>
<dbReference type="PANTHER" id="PTHR33607">
    <property type="entry name" value="ENDONUCLEASE-1"/>
    <property type="match status" value="1"/>
</dbReference>
<dbReference type="AlphaFoldDB" id="A0A9D9IPM8"/>
<reference evidence="6" key="2">
    <citation type="journal article" date="2021" name="PeerJ">
        <title>Extensive microbial diversity within the chicken gut microbiome revealed by metagenomics and culture.</title>
        <authorList>
            <person name="Gilroy R."/>
            <person name="Ravi A."/>
            <person name="Getino M."/>
            <person name="Pursley I."/>
            <person name="Horton D.L."/>
            <person name="Alikhan N.F."/>
            <person name="Baker D."/>
            <person name="Gharbi K."/>
            <person name="Hall N."/>
            <person name="Watson M."/>
            <person name="Adriaenssens E.M."/>
            <person name="Foster-Nyarko E."/>
            <person name="Jarju S."/>
            <person name="Secka A."/>
            <person name="Antonio M."/>
            <person name="Oren A."/>
            <person name="Chaudhuri R.R."/>
            <person name="La Ragione R."/>
            <person name="Hildebrand F."/>
            <person name="Pallen M.J."/>
        </authorList>
    </citation>
    <scope>NUCLEOTIDE SEQUENCE</scope>
    <source>
        <strain evidence="6">6919</strain>
    </source>
</reference>
<evidence type="ECO:0000256" key="1">
    <source>
        <dbReference type="ARBA" id="ARBA00006429"/>
    </source>
</evidence>
<feature type="region of interest" description="Disordered" evidence="4">
    <location>
        <begin position="619"/>
        <end position="638"/>
    </location>
</feature>
<dbReference type="GO" id="GO:0004519">
    <property type="term" value="F:endonuclease activity"/>
    <property type="evidence" value="ECO:0007669"/>
    <property type="project" value="UniProtKB-KW"/>
</dbReference>
<evidence type="ECO:0000256" key="2">
    <source>
        <dbReference type="ARBA" id="ARBA00022722"/>
    </source>
</evidence>
<evidence type="ECO:0000256" key="3">
    <source>
        <dbReference type="ARBA" id="ARBA00022801"/>
    </source>
</evidence>
<keyword evidence="3" id="KW-0378">Hydrolase</keyword>
<dbReference type="PANTHER" id="PTHR33607:SF2">
    <property type="entry name" value="ENDONUCLEASE-1"/>
    <property type="match status" value="1"/>
</dbReference>
<protein>
    <submittedName>
        <fullName evidence="6">Endonuclease</fullName>
    </submittedName>
</protein>
<keyword evidence="6" id="KW-0255">Endonuclease</keyword>
<feature type="signal peptide" evidence="5">
    <location>
        <begin position="1"/>
        <end position="20"/>
    </location>
</feature>
<proteinExistence type="inferred from homology"/>
<evidence type="ECO:0000256" key="5">
    <source>
        <dbReference type="SAM" id="SignalP"/>
    </source>
</evidence>
<organism evidence="6 7">
    <name type="scientific">Candidatus Limisoma faecipullorum</name>
    <dbReference type="NCBI Taxonomy" id="2840854"/>
    <lineage>
        <taxon>Bacteria</taxon>
        <taxon>Pseudomonadati</taxon>
        <taxon>Bacteroidota</taxon>
        <taxon>Bacteroidia</taxon>
        <taxon>Bacteroidales</taxon>
        <taxon>Candidatus Limisoma</taxon>
    </lineage>
</organism>
<evidence type="ECO:0000256" key="4">
    <source>
        <dbReference type="SAM" id="MobiDB-lite"/>
    </source>
</evidence>